<dbReference type="InterPro" id="IPR038390">
    <property type="entry name" value="Metal_Tscrpt_repr_sf"/>
</dbReference>
<dbReference type="Proteomes" id="UP000183255">
    <property type="component" value="Unassembled WGS sequence"/>
</dbReference>
<organism evidence="7 8">
    <name type="scientific">Proteiniclasticum ruminis</name>
    <dbReference type="NCBI Taxonomy" id="398199"/>
    <lineage>
        <taxon>Bacteria</taxon>
        <taxon>Bacillati</taxon>
        <taxon>Bacillota</taxon>
        <taxon>Clostridia</taxon>
        <taxon>Eubacteriales</taxon>
        <taxon>Clostridiaceae</taxon>
        <taxon>Proteiniclasticum</taxon>
    </lineage>
</organism>
<evidence type="ECO:0000256" key="2">
    <source>
        <dbReference type="ARBA" id="ARBA00011738"/>
    </source>
</evidence>
<dbReference type="RefSeq" id="WP_031577931.1">
    <property type="nucleotide sequence ID" value="NZ_DAMANS010000038.1"/>
</dbReference>
<evidence type="ECO:0000256" key="4">
    <source>
        <dbReference type="ARBA" id="ARBA00022723"/>
    </source>
</evidence>
<accession>A0A1G8KPQ3</accession>
<reference evidence="7 8" key="1">
    <citation type="submission" date="2016-10" db="EMBL/GenBank/DDBJ databases">
        <authorList>
            <person name="de Groot N.N."/>
        </authorList>
    </citation>
    <scope>NUCLEOTIDE SEQUENCE [LARGE SCALE GENOMIC DNA]</scope>
    <source>
        <strain evidence="7 8">CGMCC 1.5058</strain>
    </source>
</reference>
<dbReference type="AlphaFoldDB" id="A0A1G8KPQ3"/>
<comment type="subunit">
    <text evidence="2">Homodimer.</text>
</comment>
<dbReference type="GO" id="GO:0005737">
    <property type="term" value="C:cytoplasm"/>
    <property type="evidence" value="ECO:0007669"/>
    <property type="project" value="UniProtKB-SubCell"/>
</dbReference>
<dbReference type="GO" id="GO:0045892">
    <property type="term" value="P:negative regulation of DNA-templated transcription"/>
    <property type="evidence" value="ECO:0007669"/>
    <property type="project" value="UniProtKB-ARBA"/>
</dbReference>
<name>A0A1G8KPQ3_9CLOT</name>
<dbReference type="PANTHER" id="PTHR33677">
    <property type="entry name" value="TRANSCRIPTIONAL REPRESSOR FRMR-RELATED"/>
    <property type="match status" value="1"/>
</dbReference>
<sequence length="87" mass="10050">MQSDKERMTRLLKTAKGQLEGLLKMVEEDRYCIDISNQLMATQAILKKVNAEILHDHIHHCVHGAFGTEEQEEKISEIMLIMDKLTK</sequence>
<evidence type="ECO:0000256" key="5">
    <source>
        <dbReference type="ARBA" id="ARBA00039938"/>
    </source>
</evidence>
<evidence type="ECO:0000313" key="8">
    <source>
        <dbReference type="Proteomes" id="UP000183255"/>
    </source>
</evidence>
<proteinExistence type="predicted"/>
<dbReference type="PANTHER" id="PTHR33677:SF4">
    <property type="entry name" value="COPPER-SENSING TRANSCRIPTIONAL REPRESSOR CSOR"/>
    <property type="match status" value="1"/>
</dbReference>
<evidence type="ECO:0000256" key="3">
    <source>
        <dbReference type="ARBA" id="ARBA00022490"/>
    </source>
</evidence>
<protein>
    <recommendedName>
        <fullName evidence="5">Copper-sensing transcriptional repressor CsoR</fullName>
    </recommendedName>
    <alternativeName>
        <fullName evidence="6">Copper-sensitive operon repressor</fullName>
    </alternativeName>
</protein>
<dbReference type="Pfam" id="PF02583">
    <property type="entry name" value="Trns_repr_metal"/>
    <property type="match status" value="1"/>
</dbReference>
<dbReference type="EMBL" id="FNDZ01000002">
    <property type="protein sequence ID" value="SDI45455.1"/>
    <property type="molecule type" value="Genomic_DNA"/>
</dbReference>
<evidence type="ECO:0000313" key="7">
    <source>
        <dbReference type="EMBL" id="SDI45455.1"/>
    </source>
</evidence>
<dbReference type="CDD" id="cd10159">
    <property type="entry name" value="CsoR-like_DUF156_2"/>
    <property type="match status" value="1"/>
</dbReference>
<keyword evidence="7" id="KW-0238">DNA-binding</keyword>
<keyword evidence="4" id="KW-0479">Metal-binding</keyword>
<dbReference type="GO" id="GO:0046872">
    <property type="term" value="F:metal ion binding"/>
    <property type="evidence" value="ECO:0007669"/>
    <property type="project" value="UniProtKB-KW"/>
</dbReference>
<gene>
    <name evidence="7" type="ORF">SAMN05421804_102389</name>
</gene>
<evidence type="ECO:0000256" key="1">
    <source>
        <dbReference type="ARBA" id="ARBA00004496"/>
    </source>
</evidence>
<dbReference type="InterPro" id="IPR003735">
    <property type="entry name" value="Metal_Tscrpt_repr"/>
</dbReference>
<comment type="subcellular location">
    <subcellularLocation>
        <location evidence="1">Cytoplasm</location>
    </subcellularLocation>
</comment>
<dbReference type="Gene3D" id="1.20.58.1000">
    <property type="entry name" value="Metal-sensitive repressor, helix protomer"/>
    <property type="match status" value="1"/>
</dbReference>
<keyword evidence="3" id="KW-0963">Cytoplasm</keyword>
<evidence type="ECO:0000256" key="6">
    <source>
        <dbReference type="ARBA" id="ARBA00041544"/>
    </source>
</evidence>
<dbReference type="GO" id="GO:0003677">
    <property type="term" value="F:DNA binding"/>
    <property type="evidence" value="ECO:0007669"/>
    <property type="project" value="UniProtKB-KW"/>
</dbReference>